<evidence type="ECO:0000259" key="5">
    <source>
        <dbReference type="PROSITE" id="PS51352"/>
    </source>
</evidence>
<keyword evidence="4" id="KW-0676">Redox-active center</keyword>
<evidence type="ECO:0000256" key="3">
    <source>
        <dbReference type="ARBA" id="ARBA00023157"/>
    </source>
</evidence>
<dbReference type="Pfam" id="PF18312">
    <property type="entry name" value="ScsC_N"/>
    <property type="match status" value="1"/>
</dbReference>
<keyword evidence="1" id="KW-0732">Signal</keyword>
<evidence type="ECO:0000256" key="4">
    <source>
        <dbReference type="ARBA" id="ARBA00023284"/>
    </source>
</evidence>
<dbReference type="InterPro" id="IPR041205">
    <property type="entry name" value="ScsC_N"/>
</dbReference>
<organism evidence="6 7">
    <name type="scientific">Acetobacter syzygii</name>
    <dbReference type="NCBI Taxonomy" id="146476"/>
    <lineage>
        <taxon>Bacteria</taxon>
        <taxon>Pseudomonadati</taxon>
        <taxon>Pseudomonadota</taxon>
        <taxon>Alphaproteobacteria</taxon>
        <taxon>Acetobacterales</taxon>
        <taxon>Acetobacteraceae</taxon>
        <taxon>Acetobacter</taxon>
    </lineage>
</organism>
<dbReference type="PANTHER" id="PTHR13887:SF14">
    <property type="entry name" value="DISULFIDE BOND FORMATION PROTEIN D"/>
    <property type="match status" value="1"/>
</dbReference>
<comment type="caution">
    <text evidence="6">The sequence shown here is derived from an EMBL/GenBank/DDBJ whole genome shotgun (WGS) entry which is preliminary data.</text>
</comment>
<gene>
    <name evidence="6" type="ORF">B9K05_11035</name>
</gene>
<dbReference type="OrthoDB" id="9780147at2"/>
<keyword evidence="7" id="KW-1185">Reference proteome</keyword>
<dbReference type="GO" id="GO:0016491">
    <property type="term" value="F:oxidoreductase activity"/>
    <property type="evidence" value="ECO:0007669"/>
    <property type="project" value="UniProtKB-KW"/>
</dbReference>
<evidence type="ECO:0000256" key="1">
    <source>
        <dbReference type="ARBA" id="ARBA00022729"/>
    </source>
</evidence>
<dbReference type="InterPro" id="IPR036249">
    <property type="entry name" value="Thioredoxin-like_sf"/>
</dbReference>
<dbReference type="InterPro" id="IPR013766">
    <property type="entry name" value="Thioredoxin_domain"/>
</dbReference>
<dbReference type="PANTHER" id="PTHR13887">
    <property type="entry name" value="GLUTATHIONE S-TRANSFERASE KAPPA"/>
    <property type="match status" value="1"/>
</dbReference>
<evidence type="ECO:0000256" key="2">
    <source>
        <dbReference type="ARBA" id="ARBA00023002"/>
    </source>
</evidence>
<dbReference type="SUPFAM" id="SSF52833">
    <property type="entry name" value="Thioredoxin-like"/>
    <property type="match status" value="1"/>
</dbReference>
<keyword evidence="2" id="KW-0560">Oxidoreductase</keyword>
<protein>
    <recommendedName>
        <fullName evidence="5">Thioredoxin domain-containing protein</fullName>
    </recommendedName>
</protein>
<evidence type="ECO:0000313" key="7">
    <source>
        <dbReference type="Proteomes" id="UP000216033"/>
    </source>
</evidence>
<name>A0A270BAB4_9PROT</name>
<accession>A0A270BAB4</accession>
<dbReference type="STRING" id="1231343.Absy_100_024"/>
<dbReference type="InterPro" id="IPR001853">
    <property type="entry name" value="DSBA-like_thioredoxin_dom"/>
</dbReference>
<evidence type="ECO:0000313" key="6">
    <source>
        <dbReference type="EMBL" id="PAL21939.1"/>
    </source>
</evidence>
<dbReference type="EMBL" id="NDFP01000013">
    <property type="protein sequence ID" value="PAL21939.1"/>
    <property type="molecule type" value="Genomic_DNA"/>
</dbReference>
<feature type="domain" description="Thioredoxin" evidence="5">
    <location>
        <begin position="106"/>
        <end position="297"/>
    </location>
</feature>
<reference evidence="6 7" key="1">
    <citation type="submission" date="2017-04" db="EMBL/GenBank/DDBJ databases">
        <title>Kefir bacterial isolates.</title>
        <authorList>
            <person name="Kim Y."/>
            <person name="Blasche S."/>
            <person name="Patil K.R."/>
        </authorList>
    </citation>
    <scope>NUCLEOTIDE SEQUENCE [LARGE SCALE GENOMIC DNA]</scope>
    <source>
        <strain evidence="6 7">KR-2</strain>
    </source>
</reference>
<dbReference type="Gene3D" id="3.40.30.10">
    <property type="entry name" value="Glutaredoxin"/>
    <property type="match status" value="1"/>
</dbReference>
<proteinExistence type="predicted"/>
<dbReference type="PROSITE" id="PS51352">
    <property type="entry name" value="THIOREDOXIN_2"/>
    <property type="match status" value="1"/>
</dbReference>
<dbReference type="Pfam" id="PF01323">
    <property type="entry name" value="DSBA"/>
    <property type="match status" value="1"/>
</dbReference>
<keyword evidence="3" id="KW-1015">Disulfide bond</keyword>
<dbReference type="Proteomes" id="UP000216033">
    <property type="component" value="Unassembled WGS sequence"/>
</dbReference>
<dbReference type="AlphaFoldDB" id="A0A270BAB4"/>
<sequence>MTLLSGCQQQTCLAPLPWNTIVFPCPKGAHAVASCFMDKDTMQKLLSSFYRLTASGALATLFAFGGLPAAHAAAADSFTPAQRAEIVAIVRDALKTDPSILTDAVAAMQTKASEQKASSALDVIRRNKTQFGNSTSDIVLGNPHGTLSIVEFYDPRCPYCRKVLSDLDALVAAEPDLKLVEKIIPVLGPNSVLDSQAILAAGLQNAYKPFQHALMTDTSAPGMERIRHAAGQVGLDVERLVKDMKSTAVTTALAQNMALARSIDLDGTPTFIIGEQQIIPGAVSLEDLKAAVEKLKQKH</sequence>
<dbReference type="CDD" id="cd03023">
    <property type="entry name" value="DsbA_Com1_like"/>
    <property type="match status" value="1"/>
</dbReference>